<accession>A0A9X7VXC6</accession>
<sequence>MSSEVVVSVKNLTKRFGQQVVFENVSLDVRKSEVVAIVGPSGAGKSTFIRCINRLHPFNEGTLRVLDHQLSAGEALPPRPVLSDIRTRVGMVFQTFNLFPHLSVLDNVTLAPMEVKKMPRKQAVEQGKQLLDMVGMLEHANKYPKRLSGGQQQRVAIARALAMDPEIMLFDEPTSMLDPELVGEVLQAIQRLAKRGMTMILVTHEMQFAKEVADTVVIMADHTIVEKGPARKVLESPKTERARVFLKRVLNPVYDASDDNIGVFAAGGGDN</sequence>
<dbReference type="PANTHER" id="PTHR43166">
    <property type="entry name" value="AMINO ACID IMPORT ATP-BINDING PROTEIN"/>
    <property type="match status" value="1"/>
</dbReference>
<proteinExistence type="inferred from homology"/>
<dbReference type="EMBL" id="CP071182">
    <property type="protein sequence ID" value="QSO46791.1"/>
    <property type="molecule type" value="Genomic_DNA"/>
</dbReference>
<dbReference type="GO" id="GO:0005886">
    <property type="term" value="C:plasma membrane"/>
    <property type="evidence" value="ECO:0007669"/>
    <property type="project" value="UniProtKB-SubCell"/>
</dbReference>
<dbReference type="KEGG" id="afx:JZ786_20515"/>
<feature type="domain" description="ABC transporter" evidence="9">
    <location>
        <begin position="7"/>
        <end position="246"/>
    </location>
</feature>
<comment type="subcellular location">
    <subcellularLocation>
        <location evidence="1">Cell membrane</location>
        <topology evidence="1">Peripheral membrane protein</topology>
    </subcellularLocation>
</comment>
<evidence type="ECO:0000259" key="9">
    <source>
        <dbReference type="PROSITE" id="PS50893"/>
    </source>
</evidence>
<keyword evidence="8" id="KW-0472">Membrane</keyword>
<dbReference type="InterPro" id="IPR027417">
    <property type="entry name" value="P-loop_NTPase"/>
</dbReference>
<keyword evidence="5" id="KW-0547">Nucleotide-binding</keyword>
<evidence type="ECO:0000256" key="4">
    <source>
        <dbReference type="ARBA" id="ARBA00022475"/>
    </source>
</evidence>
<name>A0A9X7VXC6_9BACL</name>
<dbReference type="GO" id="GO:0015424">
    <property type="term" value="F:ABC-type amino acid transporter activity"/>
    <property type="evidence" value="ECO:0007669"/>
    <property type="project" value="InterPro"/>
</dbReference>
<dbReference type="CDD" id="cd03262">
    <property type="entry name" value="ABC_HisP_GlnQ"/>
    <property type="match status" value="1"/>
</dbReference>
<dbReference type="SMART" id="SM00382">
    <property type="entry name" value="AAA"/>
    <property type="match status" value="1"/>
</dbReference>
<dbReference type="SUPFAM" id="SSF52540">
    <property type="entry name" value="P-loop containing nucleoside triphosphate hydrolases"/>
    <property type="match status" value="1"/>
</dbReference>
<dbReference type="InterPro" id="IPR030679">
    <property type="entry name" value="ABC_ATPase_HisP-typ"/>
</dbReference>
<evidence type="ECO:0000256" key="2">
    <source>
        <dbReference type="ARBA" id="ARBA00005417"/>
    </source>
</evidence>
<reference evidence="10 11" key="1">
    <citation type="submission" date="2021-02" db="EMBL/GenBank/DDBJ databases">
        <title>Alicyclobacillus curvatus sp. nov. and Alicyclobacillus mengziensis sp. nov., two acidophilic bacteria isolated from acid mine drainage.</title>
        <authorList>
            <person name="Huang Y."/>
        </authorList>
    </citation>
    <scope>NUCLEOTIDE SEQUENCE [LARGE SCALE GENOMIC DNA]</scope>
    <source>
        <strain evidence="10 11">S30H14</strain>
    </source>
</reference>
<evidence type="ECO:0000256" key="7">
    <source>
        <dbReference type="ARBA" id="ARBA00022970"/>
    </source>
</evidence>
<dbReference type="PROSITE" id="PS50893">
    <property type="entry name" value="ABC_TRANSPORTER_2"/>
    <property type="match status" value="1"/>
</dbReference>
<dbReference type="Proteomes" id="UP000663505">
    <property type="component" value="Chromosome"/>
</dbReference>
<gene>
    <name evidence="10" type="ORF">JZ786_20515</name>
</gene>
<dbReference type="PIRSF" id="PIRSF039085">
    <property type="entry name" value="ABC_ATPase_HisP"/>
    <property type="match status" value="1"/>
</dbReference>
<dbReference type="InterPro" id="IPR050086">
    <property type="entry name" value="MetN_ABC_transporter-like"/>
</dbReference>
<dbReference type="Gene3D" id="3.40.50.300">
    <property type="entry name" value="P-loop containing nucleotide triphosphate hydrolases"/>
    <property type="match status" value="1"/>
</dbReference>
<dbReference type="GO" id="GO:0005524">
    <property type="term" value="F:ATP binding"/>
    <property type="evidence" value="ECO:0007669"/>
    <property type="project" value="UniProtKB-KW"/>
</dbReference>
<comment type="similarity">
    <text evidence="2">Belongs to the ABC transporter superfamily.</text>
</comment>
<dbReference type="GO" id="GO:0016887">
    <property type="term" value="F:ATP hydrolysis activity"/>
    <property type="evidence" value="ECO:0007669"/>
    <property type="project" value="InterPro"/>
</dbReference>
<keyword evidence="11" id="KW-1185">Reference proteome</keyword>
<organism evidence="10 11">
    <name type="scientific">Alicyclobacillus mengziensis</name>
    <dbReference type="NCBI Taxonomy" id="2931921"/>
    <lineage>
        <taxon>Bacteria</taxon>
        <taxon>Bacillati</taxon>
        <taxon>Bacillota</taxon>
        <taxon>Bacilli</taxon>
        <taxon>Bacillales</taxon>
        <taxon>Alicyclobacillaceae</taxon>
        <taxon>Alicyclobacillus</taxon>
    </lineage>
</organism>
<keyword evidence="3" id="KW-0813">Transport</keyword>
<evidence type="ECO:0000256" key="6">
    <source>
        <dbReference type="ARBA" id="ARBA00022840"/>
    </source>
</evidence>
<protein>
    <submittedName>
        <fullName evidence="10">Amino acid ABC transporter ATP-binding protein</fullName>
    </submittedName>
</protein>
<dbReference type="PANTHER" id="PTHR43166:SF9">
    <property type="entry name" value="GLUTAMATE_ASPARTATE IMPORT ATP-BINDING PROTEIN GLTL"/>
    <property type="match status" value="1"/>
</dbReference>
<dbReference type="InterPro" id="IPR017871">
    <property type="entry name" value="ABC_transporter-like_CS"/>
</dbReference>
<keyword evidence="4" id="KW-1003">Cell membrane</keyword>
<evidence type="ECO:0000256" key="5">
    <source>
        <dbReference type="ARBA" id="ARBA00022741"/>
    </source>
</evidence>
<evidence type="ECO:0000313" key="11">
    <source>
        <dbReference type="Proteomes" id="UP000663505"/>
    </source>
</evidence>
<dbReference type="Pfam" id="PF00005">
    <property type="entry name" value="ABC_tran"/>
    <property type="match status" value="1"/>
</dbReference>
<evidence type="ECO:0000313" key="10">
    <source>
        <dbReference type="EMBL" id="QSO46791.1"/>
    </source>
</evidence>
<evidence type="ECO:0000256" key="3">
    <source>
        <dbReference type="ARBA" id="ARBA00022448"/>
    </source>
</evidence>
<dbReference type="AlphaFoldDB" id="A0A9X7VXC6"/>
<dbReference type="InterPro" id="IPR003439">
    <property type="entry name" value="ABC_transporter-like_ATP-bd"/>
</dbReference>
<keyword evidence="7" id="KW-0029">Amino-acid transport</keyword>
<dbReference type="InterPro" id="IPR003593">
    <property type="entry name" value="AAA+_ATPase"/>
</dbReference>
<evidence type="ECO:0000256" key="1">
    <source>
        <dbReference type="ARBA" id="ARBA00004202"/>
    </source>
</evidence>
<keyword evidence="6 10" id="KW-0067">ATP-binding</keyword>
<evidence type="ECO:0000256" key="8">
    <source>
        <dbReference type="ARBA" id="ARBA00023136"/>
    </source>
</evidence>
<dbReference type="RefSeq" id="WP_206656153.1">
    <property type="nucleotide sequence ID" value="NZ_CP071182.1"/>
</dbReference>
<dbReference type="PROSITE" id="PS00211">
    <property type="entry name" value="ABC_TRANSPORTER_1"/>
    <property type="match status" value="1"/>
</dbReference>